<dbReference type="PANTHER" id="PTHR43757">
    <property type="entry name" value="AMINOMETHYLTRANSFERASE"/>
    <property type="match status" value="1"/>
</dbReference>
<dbReference type="Pfam" id="PF01571">
    <property type="entry name" value="GCV_T"/>
    <property type="match status" value="1"/>
</dbReference>
<protein>
    <submittedName>
        <fullName evidence="2">Protein containing Glycine cleavage T-protein</fullName>
        <ecNumber evidence="2">2.1.2.10</ecNumber>
    </submittedName>
</protein>
<dbReference type="PANTHER" id="PTHR43757:SF2">
    <property type="entry name" value="AMINOMETHYLTRANSFERASE, MITOCHONDRIAL"/>
    <property type="match status" value="1"/>
</dbReference>
<comment type="caution">
    <text evidence="2">The sequence shown here is derived from an EMBL/GenBank/DDBJ whole genome shotgun (WGS) entry which is preliminary data.</text>
</comment>
<reference evidence="2" key="2">
    <citation type="journal article" date="2014" name="ISME J.">
        <title>Microbial stratification in low pH oxic and suboxic macroscopic growths along an acid mine drainage.</title>
        <authorList>
            <person name="Mendez-Garcia C."/>
            <person name="Mesa V."/>
            <person name="Sprenger R.R."/>
            <person name="Richter M."/>
            <person name="Diez M.S."/>
            <person name="Solano J."/>
            <person name="Bargiela R."/>
            <person name="Golyshina O.V."/>
            <person name="Manteca A."/>
            <person name="Ramos J.L."/>
            <person name="Gallego J.R."/>
            <person name="Llorente I."/>
            <person name="Martins Dos Santos V.A."/>
            <person name="Jensen O.N."/>
            <person name="Pelaez A.I."/>
            <person name="Sanchez J."/>
            <person name="Ferrer M."/>
        </authorList>
    </citation>
    <scope>NUCLEOTIDE SEQUENCE</scope>
</reference>
<reference evidence="2" key="1">
    <citation type="submission" date="2013-08" db="EMBL/GenBank/DDBJ databases">
        <authorList>
            <person name="Mendez C."/>
            <person name="Richter M."/>
            <person name="Ferrer M."/>
            <person name="Sanchez J."/>
        </authorList>
    </citation>
    <scope>NUCLEOTIDE SEQUENCE</scope>
</reference>
<proteinExistence type="predicted"/>
<keyword evidence="2" id="KW-0808">Transferase</keyword>
<dbReference type="InterPro" id="IPR028896">
    <property type="entry name" value="GcvT/YgfZ/DmdA"/>
</dbReference>
<feature type="non-terminal residue" evidence="2">
    <location>
        <position position="189"/>
    </location>
</feature>
<feature type="domain" description="GCVT N-terminal" evidence="1">
    <location>
        <begin position="2"/>
        <end position="185"/>
    </location>
</feature>
<dbReference type="InterPro" id="IPR006222">
    <property type="entry name" value="GCVT_N"/>
</dbReference>
<sequence length="189" mass="20554">MKGVLAEHMAVRSRVGMFDVSHMGDILVTGPDAVALMNCVLPSNVSSIKTGKSAYTAFLNKSGLLIDDTIVYRISEDKVFFVPNAATTEEVLNWLVSNSKGFNVKIQNLSSDLACFAIQGPLSKDVAADLGIVFPEPFTFSFQSDKYGGRNEINKKNDLIVSGTGYTGEPGFEMVVDVRSCNKWWVSAI</sequence>
<gene>
    <name evidence="2" type="ORF">B1B_07706</name>
</gene>
<dbReference type="SUPFAM" id="SSF103025">
    <property type="entry name" value="Folate-binding domain"/>
    <property type="match status" value="1"/>
</dbReference>
<dbReference type="InterPro" id="IPR027266">
    <property type="entry name" value="TrmE/GcvT-like"/>
</dbReference>
<organism evidence="2">
    <name type="scientific">mine drainage metagenome</name>
    <dbReference type="NCBI Taxonomy" id="410659"/>
    <lineage>
        <taxon>unclassified sequences</taxon>
        <taxon>metagenomes</taxon>
        <taxon>ecological metagenomes</taxon>
    </lineage>
</organism>
<dbReference type="GO" id="GO:0004047">
    <property type="term" value="F:aminomethyltransferase activity"/>
    <property type="evidence" value="ECO:0007669"/>
    <property type="project" value="UniProtKB-EC"/>
</dbReference>
<accession>T1AUQ5</accession>
<dbReference type="AlphaFoldDB" id="T1AUQ5"/>
<name>T1AUQ5_9ZZZZ</name>
<dbReference type="EC" id="2.1.2.10" evidence="2"/>
<evidence type="ECO:0000313" key="2">
    <source>
        <dbReference type="EMBL" id="EQD61227.1"/>
    </source>
</evidence>
<evidence type="ECO:0000259" key="1">
    <source>
        <dbReference type="Pfam" id="PF01571"/>
    </source>
</evidence>
<dbReference type="Gene3D" id="3.30.1360.120">
    <property type="entry name" value="Probable tRNA modification gtpase trme, domain 1"/>
    <property type="match status" value="1"/>
</dbReference>
<dbReference type="EMBL" id="AUZY01004919">
    <property type="protein sequence ID" value="EQD61227.1"/>
    <property type="molecule type" value="Genomic_DNA"/>
</dbReference>